<evidence type="ECO:0000256" key="2">
    <source>
        <dbReference type="ARBA" id="ARBA00023315"/>
    </source>
</evidence>
<keyword evidence="2" id="KW-0012">Acyltransferase</keyword>
<dbReference type="CDD" id="cd04301">
    <property type="entry name" value="NAT_SF"/>
    <property type="match status" value="1"/>
</dbReference>
<evidence type="ECO:0000256" key="1">
    <source>
        <dbReference type="ARBA" id="ARBA00022679"/>
    </source>
</evidence>
<organism evidence="4 5">
    <name type="scientific">Pontiella agarivorans</name>
    <dbReference type="NCBI Taxonomy" id="3038953"/>
    <lineage>
        <taxon>Bacteria</taxon>
        <taxon>Pseudomonadati</taxon>
        <taxon>Kiritimatiellota</taxon>
        <taxon>Kiritimatiellia</taxon>
        <taxon>Kiritimatiellales</taxon>
        <taxon>Pontiellaceae</taxon>
        <taxon>Pontiella</taxon>
    </lineage>
</organism>
<dbReference type="PANTHER" id="PTHR43877">
    <property type="entry name" value="AMINOALKYLPHOSPHONATE N-ACETYLTRANSFERASE-RELATED-RELATED"/>
    <property type="match status" value="1"/>
</dbReference>
<reference evidence="4 5" key="1">
    <citation type="journal article" date="2024" name="Appl. Environ. Microbiol.">
        <title>Pontiella agarivorans sp. nov., a novel marine anaerobic bacterium capable of degrading macroalgal polysaccharides and fixing nitrogen.</title>
        <authorList>
            <person name="Liu N."/>
            <person name="Kivenson V."/>
            <person name="Peng X."/>
            <person name="Cui Z."/>
            <person name="Lankiewicz T.S."/>
            <person name="Gosselin K.M."/>
            <person name="English C.J."/>
            <person name="Blair E.M."/>
            <person name="O'Malley M.A."/>
            <person name="Valentine D.L."/>
        </authorList>
    </citation>
    <scope>NUCLEOTIDE SEQUENCE [LARGE SCALE GENOMIC DNA]</scope>
    <source>
        <strain evidence="4 5">NLcol2</strain>
    </source>
</reference>
<proteinExistence type="predicted"/>
<dbReference type="SUPFAM" id="SSF55729">
    <property type="entry name" value="Acyl-CoA N-acyltransferases (Nat)"/>
    <property type="match status" value="1"/>
</dbReference>
<evidence type="ECO:0000313" key="4">
    <source>
        <dbReference type="EMBL" id="MDZ8118745.1"/>
    </source>
</evidence>
<name>A0ABU5MX14_9BACT</name>
<keyword evidence="1" id="KW-0808">Transferase</keyword>
<accession>A0ABU5MX14</accession>
<dbReference type="Pfam" id="PF00583">
    <property type="entry name" value="Acetyltransf_1"/>
    <property type="match status" value="1"/>
</dbReference>
<dbReference type="PROSITE" id="PS51186">
    <property type="entry name" value="GNAT"/>
    <property type="match status" value="1"/>
</dbReference>
<gene>
    <name evidence="4" type="ORF">P9H32_08890</name>
</gene>
<protein>
    <submittedName>
        <fullName evidence="4">GNAT family N-acetyltransferase</fullName>
    </submittedName>
</protein>
<dbReference type="InterPro" id="IPR000182">
    <property type="entry name" value="GNAT_dom"/>
</dbReference>
<dbReference type="PANTHER" id="PTHR43877:SF5">
    <property type="entry name" value="BLL8307 PROTEIN"/>
    <property type="match status" value="1"/>
</dbReference>
<dbReference type="InterPro" id="IPR050832">
    <property type="entry name" value="Bact_Acetyltransf"/>
</dbReference>
<dbReference type="InterPro" id="IPR016181">
    <property type="entry name" value="Acyl_CoA_acyltransferase"/>
</dbReference>
<dbReference type="Proteomes" id="UP001290861">
    <property type="component" value="Unassembled WGS sequence"/>
</dbReference>
<feature type="domain" description="N-acetyltransferase" evidence="3">
    <location>
        <begin position="13"/>
        <end position="164"/>
    </location>
</feature>
<keyword evidence="5" id="KW-1185">Reference proteome</keyword>
<evidence type="ECO:0000313" key="5">
    <source>
        <dbReference type="Proteomes" id="UP001290861"/>
    </source>
</evidence>
<sequence length="168" mass="19333">MKKKPMCYTSPMFRIRTYQDEDCAAVWNLHNAALLPTGGHAGNGDWDDDLHHIPAVYFDRGGTFVVGLLKDQIIAMGGLERCGPDAAEVRRMRVAPNQQRKNFGQKILRHLELTAIEWGLRRLYLETTTKQQAAQQFYIRNGYRESSRRTIAPFEVIRFEKNLNHQTG</sequence>
<dbReference type="Gene3D" id="3.40.630.30">
    <property type="match status" value="1"/>
</dbReference>
<dbReference type="RefSeq" id="WP_322608543.1">
    <property type="nucleotide sequence ID" value="NZ_JARVCO010000010.1"/>
</dbReference>
<evidence type="ECO:0000259" key="3">
    <source>
        <dbReference type="PROSITE" id="PS51186"/>
    </source>
</evidence>
<dbReference type="EMBL" id="JARVCO010000010">
    <property type="protein sequence ID" value="MDZ8118745.1"/>
    <property type="molecule type" value="Genomic_DNA"/>
</dbReference>
<comment type="caution">
    <text evidence="4">The sequence shown here is derived from an EMBL/GenBank/DDBJ whole genome shotgun (WGS) entry which is preliminary data.</text>
</comment>